<reference evidence="2" key="1">
    <citation type="submission" date="2020-06" db="EMBL/GenBank/DDBJ databases">
        <authorList>
            <consortium name="Plant Systems Biology data submission"/>
        </authorList>
    </citation>
    <scope>NUCLEOTIDE SEQUENCE</scope>
    <source>
        <strain evidence="2">D6</strain>
    </source>
</reference>
<evidence type="ECO:0000256" key="1">
    <source>
        <dbReference type="SAM" id="MobiDB-lite"/>
    </source>
</evidence>
<dbReference type="GO" id="GO:0005634">
    <property type="term" value="C:nucleus"/>
    <property type="evidence" value="ECO:0007669"/>
    <property type="project" value="TreeGrafter"/>
</dbReference>
<dbReference type="GO" id="GO:0006511">
    <property type="term" value="P:ubiquitin-dependent protein catabolic process"/>
    <property type="evidence" value="ECO:0007669"/>
    <property type="project" value="TreeGrafter"/>
</dbReference>
<evidence type="ECO:0000313" key="2">
    <source>
        <dbReference type="EMBL" id="CAB9514786.1"/>
    </source>
</evidence>
<protein>
    <submittedName>
        <fullName evidence="2">N-terminal asparagine</fullName>
    </submittedName>
</protein>
<dbReference type="Proteomes" id="UP001153069">
    <property type="component" value="Unassembled WGS sequence"/>
</dbReference>
<feature type="region of interest" description="Disordered" evidence="1">
    <location>
        <begin position="317"/>
        <end position="346"/>
    </location>
</feature>
<comment type="caution">
    <text evidence="2">The sequence shown here is derived from an EMBL/GenBank/DDBJ whole genome shotgun (WGS) entry which is preliminary data.</text>
</comment>
<dbReference type="AlphaFoldDB" id="A0A9N8E8V7"/>
<organism evidence="2 3">
    <name type="scientific">Seminavis robusta</name>
    <dbReference type="NCBI Taxonomy" id="568900"/>
    <lineage>
        <taxon>Eukaryota</taxon>
        <taxon>Sar</taxon>
        <taxon>Stramenopiles</taxon>
        <taxon>Ochrophyta</taxon>
        <taxon>Bacillariophyta</taxon>
        <taxon>Bacillariophyceae</taxon>
        <taxon>Bacillariophycidae</taxon>
        <taxon>Naviculales</taxon>
        <taxon>Naviculaceae</taxon>
        <taxon>Seminavis</taxon>
    </lineage>
</organism>
<dbReference type="PANTHER" id="PTHR12498">
    <property type="entry name" value="N-TERMINAL ASPARAGINE AMIDOHYDROLASE"/>
    <property type="match status" value="1"/>
</dbReference>
<keyword evidence="3" id="KW-1185">Reference proteome</keyword>
<dbReference type="PANTHER" id="PTHR12498:SF0">
    <property type="entry name" value="PROTEIN N-TERMINAL ASPARAGINE AMIDOHYDROLASE"/>
    <property type="match status" value="1"/>
</dbReference>
<dbReference type="EMBL" id="CAICTM010000673">
    <property type="protein sequence ID" value="CAB9514786.1"/>
    <property type="molecule type" value="Genomic_DNA"/>
</dbReference>
<dbReference type="InterPro" id="IPR026750">
    <property type="entry name" value="NTAN1"/>
</dbReference>
<gene>
    <name evidence="2" type="ORF">SEMRO_674_G185370.1</name>
</gene>
<sequence>MQSPIIQAPHQLLSILHSRTHNSNSLDACLEGLIKVELKHHNSHLRNYFSNLLEYSQYFWAIGYNITALLTATTTTIYLPLLVLLLLLEEEEEDSMGGGGNTGMKKQQRCSSCHSLTSLCNEHKKHCQTQTRPELEPTALFLSSSPTSVSALGASTQVPQERLYLPRVGTAPCSLDVYLQSIPSVASRSQQLSCLSSKDNNQNNNMSTQRCLNVLQGEVAHATPAQTDVLVSAEATTCHIVALRSTQGPDSVPLGSIAHVDQAQVYNDCLEKMVQEHIQHHIKQHQQQHDDDFGFFMEDDDDDSDCDDDSYCDNHHNHHNHNHQSTSSFLPPQVAPPPKRRHSSPNDTIKMELHIAGGYLDDEGTSQSISDNLVRTFSDLALKYEDQIQMSLSTAPVTGCIK</sequence>
<accession>A0A9N8E8V7</accession>
<name>A0A9N8E8V7_9STRA</name>
<dbReference type="Pfam" id="PF14736">
    <property type="entry name" value="N_Asn_amidohyd"/>
    <property type="match status" value="1"/>
</dbReference>
<proteinExistence type="predicted"/>
<dbReference type="GO" id="GO:0008418">
    <property type="term" value="F:protein-N-terminal asparagine amidohydrolase activity"/>
    <property type="evidence" value="ECO:0007669"/>
    <property type="project" value="InterPro"/>
</dbReference>
<evidence type="ECO:0000313" key="3">
    <source>
        <dbReference type="Proteomes" id="UP001153069"/>
    </source>
</evidence>